<dbReference type="SUPFAM" id="SSF55083">
    <property type="entry name" value="6-hydroxymethyl-7,8-dihydropterin pyrophosphokinase, HPPK"/>
    <property type="match status" value="1"/>
</dbReference>
<feature type="domain" description="7,8-dihydro-6-hydroxymethylpterin-pyrophosphokinase" evidence="8">
    <location>
        <begin position="5"/>
        <end position="136"/>
    </location>
</feature>
<evidence type="ECO:0000256" key="7">
    <source>
        <dbReference type="ARBA" id="ARBA00022909"/>
    </source>
</evidence>
<dbReference type="Pfam" id="PF01288">
    <property type="entry name" value="HPPK"/>
    <property type="match status" value="1"/>
</dbReference>
<dbReference type="EMBL" id="JBHRYB010000001">
    <property type="protein sequence ID" value="MFC3678784.1"/>
    <property type="molecule type" value="Genomic_DNA"/>
</dbReference>
<proteinExistence type="predicted"/>
<reference evidence="10" key="1">
    <citation type="journal article" date="2019" name="Int. J. Syst. Evol. Microbiol.">
        <title>The Global Catalogue of Microorganisms (GCM) 10K type strain sequencing project: providing services to taxonomists for standard genome sequencing and annotation.</title>
        <authorList>
            <consortium name="The Broad Institute Genomics Platform"/>
            <consortium name="The Broad Institute Genome Sequencing Center for Infectious Disease"/>
            <person name="Wu L."/>
            <person name="Ma J."/>
        </authorList>
    </citation>
    <scope>NUCLEOTIDE SEQUENCE [LARGE SCALE GENOMIC DNA]</scope>
    <source>
        <strain evidence="10">KCTC 42424</strain>
    </source>
</reference>
<name>A0ABV7VNL5_9GAMM</name>
<dbReference type="InterPro" id="IPR035907">
    <property type="entry name" value="Hppk_sf"/>
</dbReference>
<evidence type="ECO:0000256" key="4">
    <source>
        <dbReference type="ARBA" id="ARBA00022741"/>
    </source>
</evidence>
<keyword evidence="10" id="KW-1185">Reference proteome</keyword>
<evidence type="ECO:0000256" key="3">
    <source>
        <dbReference type="ARBA" id="ARBA00022679"/>
    </source>
</evidence>
<gene>
    <name evidence="9" type="primary">folK</name>
    <name evidence="9" type="ORF">ACFOMG_01500</name>
</gene>
<accession>A0ABV7VNL5</accession>
<dbReference type="PANTHER" id="PTHR43071">
    <property type="entry name" value="2-AMINO-4-HYDROXY-6-HYDROXYMETHYLDIHYDROPTERIDINE PYROPHOSPHOKINASE"/>
    <property type="match status" value="1"/>
</dbReference>
<comment type="pathway">
    <text evidence="1">Cofactor biosynthesis; tetrahydrofolate biosynthesis; 2-amino-4-hydroxy-6-hydroxymethyl-7,8-dihydropteridine diphosphate from 7,8-dihydroneopterin triphosphate: step 4/4.</text>
</comment>
<dbReference type="NCBIfam" id="TIGR01498">
    <property type="entry name" value="folK"/>
    <property type="match status" value="1"/>
</dbReference>
<dbReference type="RefSeq" id="WP_376864333.1">
    <property type="nucleotide sequence ID" value="NZ_JBHRYB010000001.1"/>
</dbReference>
<sequence length="164" mass="18487">MARVFLGLGSNLDAERNLTAGIQRLAQDYTIRQQSPWYRSPALGFDGPEFINLVVEVQVSDALSPQDLSQQLKQIERDFGRSADAVKYSSRYLDIDILLFDEQVGEFITAGGSFSLPRDDIWKYAFVLTPLLDIAPDLICPKYQQPLRDFTTNIQGQLLGLVEE</sequence>
<keyword evidence="6" id="KW-0067">ATP-binding</keyword>
<dbReference type="PANTHER" id="PTHR43071:SF2">
    <property type="entry name" value="2-AMINO-4-HYDROXY-6-HYDROXYMETHYLDIHYDROPTERIDINE PYROPHOSPHOKINASE"/>
    <property type="match status" value="1"/>
</dbReference>
<dbReference type="InterPro" id="IPR000550">
    <property type="entry name" value="Hppk"/>
</dbReference>
<dbReference type="Proteomes" id="UP001595722">
    <property type="component" value="Unassembled WGS sequence"/>
</dbReference>
<protein>
    <recommendedName>
        <fullName evidence="2">2-amino-4-hydroxy-6-hydroxymethyldihydropteridine diphosphokinase</fullName>
        <ecNumber evidence="2">2.7.6.3</ecNumber>
    </recommendedName>
</protein>
<evidence type="ECO:0000256" key="6">
    <source>
        <dbReference type="ARBA" id="ARBA00022840"/>
    </source>
</evidence>
<keyword evidence="5" id="KW-0418">Kinase</keyword>
<evidence type="ECO:0000256" key="1">
    <source>
        <dbReference type="ARBA" id="ARBA00005051"/>
    </source>
</evidence>
<comment type="caution">
    <text evidence="9">The sequence shown here is derived from an EMBL/GenBank/DDBJ whole genome shotgun (WGS) entry which is preliminary data.</text>
</comment>
<evidence type="ECO:0000313" key="9">
    <source>
        <dbReference type="EMBL" id="MFC3678784.1"/>
    </source>
</evidence>
<evidence type="ECO:0000313" key="10">
    <source>
        <dbReference type="Proteomes" id="UP001595722"/>
    </source>
</evidence>
<dbReference type="Gene3D" id="3.30.70.560">
    <property type="entry name" value="7,8-Dihydro-6-hydroxymethylpterin-pyrophosphokinase HPPK"/>
    <property type="match status" value="1"/>
</dbReference>
<dbReference type="EC" id="2.7.6.3" evidence="2"/>
<evidence type="ECO:0000256" key="2">
    <source>
        <dbReference type="ARBA" id="ARBA00013253"/>
    </source>
</evidence>
<evidence type="ECO:0000259" key="8">
    <source>
        <dbReference type="Pfam" id="PF01288"/>
    </source>
</evidence>
<keyword evidence="7" id="KW-0289">Folate biosynthesis</keyword>
<keyword evidence="3 9" id="KW-0808">Transferase</keyword>
<evidence type="ECO:0000256" key="5">
    <source>
        <dbReference type="ARBA" id="ARBA00022777"/>
    </source>
</evidence>
<organism evidence="9 10">
    <name type="scientific">Bacterioplanoides pacificum</name>
    <dbReference type="NCBI Taxonomy" id="1171596"/>
    <lineage>
        <taxon>Bacteria</taxon>
        <taxon>Pseudomonadati</taxon>
        <taxon>Pseudomonadota</taxon>
        <taxon>Gammaproteobacteria</taxon>
        <taxon>Oceanospirillales</taxon>
        <taxon>Oceanospirillaceae</taxon>
        <taxon>Bacterioplanoides</taxon>
    </lineage>
</organism>
<dbReference type="GO" id="GO:0003848">
    <property type="term" value="F:2-amino-4-hydroxy-6-hydroxymethyldihydropteridine diphosphokinase activity"/>
    <property type="evidence" value="ECO:0007669"/>
    <property type="project" value="UniProtKB-EC"/>
</dbReference>
<keyword evidence="4" id="KW-0547">Nucleotide-binding</keyword>